<feature type="region of interest" description="Disordered" evidence="1">
    <location>
        <begin position="1"/>
        <end position="40"/>
    </location>
</feature>
<keyword evidence="3" id="KW-1185">Reference proteome</keyword>
<evidence type="ECO:0000313" key="3">
    <source>
        <dbReference type="Proteomes" id="UP000612362"/>
    </source>
</evidence>
<protein>
    <submittedName>
        <fullName evidence="2">Uncharacterized protein</fullName>
    </submittedName>
</protein>
<dbReference type="Proteomes" id="UP000612362">
    <property type="component" value="Unassembled WGS sequence"/>
</dbReference>
<dbReference type="EMBL" id="BNJF01000003">
    <property type="protein sequence ID" value="GHO47624.1"/>
    <property type="molecule type" value="Genomic_DNA"/>
</dbReference>
<accession>A0A8J3I1J1</accession>
<sequence length="69" mass="7537">MYTGKGQSSKENQSAPSDKGAQGRCHRGTRAGKGREMRETHTVLGLIQERGRKWLSVGHATKISLMDAP</sequence>
<name>A0A8J3I1J1_9CHLR</name>
<reference evidence="2" key="1">
    <citation type="submission" date="2020-10" db="EMBL/GenBank/DDBJ databases">
        <title>Taxonomic study of unclassified bacteria belonging to the class Ktedonobacteria.</title>
        <authorList>
            <person name="Yabe S."/>
            <person name="Wang C.M."/>
            <person name="Zheng Y."/>
            <person name="Sakai Y."/>
            <person name="Cavaletti L."/>
            <person name="Monciardini P."/>
            <person name="Donadio S."/>
        </authorList>
    </citation>
    <scope>NUCLEOTIDE SEQUENCE</scope>
    <source>
        <strain evidence="2">SOSP1-1</strain>
    </source>
</reference>
<proteinExistence type="predicted"/>
<comment type="caution">
    <text evidence="2">The sequence shown here is derived from an EMBL/GenBank/DDBJ whole genome shotgun (WGS) entry which is preliminary data.</text>
</comment>
<feature type="compositionally biased region" description="Polar residues" evidence="1">
    <location>
        <begin position="1"/>
        <end position="16"/>
    </location>
</feature>
<evidence type="ECO:0000256" key="1">
    <source>
        <dbReference type="SAM" id="MobiDB-lite"/>
    </source>
</evidence>
<dbReference type="AlphaFoldDB" id="A0A8J3I1J1"/>
<evidence type="ECO:0000313" key="2">
    <source>
        <dbReference type="EMBL" id="GHO47624.1"/>
    </source>
</evidence>
<organism evidence="2 3">
    <name type="scientific">Ktedonospora formicarum</name>
    <dbReference type="NCBI Taxonomy" id="2778364"/>
    <lineage>
        <taxon>Bacteria</taxon>
        <taxon>Bacillati</taxon>
        <taxon>Chloroflexota</taxon>
        <taxon>Ktedonobacteria</taxon>
        <taxon>Ktedonobacterales</taxon>
        <taxon>Ktedonobacteraceae</taxon>
        <taxon>Ktedonospora</taxon>
    </lineage>
</organism>
<gene>
    <name evidence="2" type="ORF">KSX_57870</name>
</gene>